<feature type="domain" description="Tudor" evidence="6">
    <location>
        <begin position="721"/>
        <end position="778"/>
    </location>
</feature>
<evidence type="ECO:0000256" key="1">
    <source>
        <dbReference type="ARBA" id="ARBA00004496"/>
    </source>
</evidence>
<organism evidence="8 9">
    <name type="scientific">Exaiptasia diaphana</name>
    <name type="common">Tropical sea anemone</name>
    <name type="synonym">Aiptasia pulchella</name>
    <dbReference type="NCBI Taxonomy" id="2652724"/>
    <lineage>
        <taxon>Eukaryota</taxon>
        <taxon>Metazoa</taxon>
        <taxon>Cnidaria</taxon>
        <taxon>Anthozoa</taxon>
        <taxon>Hexacorallia</taxon>
        <taxon>Actiniaria</taxon>
        <taxon>Aiptasiidae</taxon>
        <taxon>Exaiptasia</taxon>
    </lineage>
</organism>
<feature type="domain" description="TNase-like" evidence="7">
    <location>
        <begin position="185"/>
        <end position="319"/>
    </location>
</feature>
<dbReference type="GeneID" id="110241261"/>
<keyword evidence="9" id="KW-1185">Reference proteome</keyword>
<dbReference type="InterPro" id="IPR035437">
    <property type="entry name" value="SNase_OB-fold_sf"/>
</dbReference>
<dbReference type="GO" id="GO:0005634">
    <property type="term" value="C:nucleus"/>
    <property type="evidence" value="ECO:0007669"/>
    <property type="project" value="TreeGrafter"/>
</dbReference>
<dbReference type="FunFam" id="2.40.50.90:FF:000002">
    <property type="entry name" value="Staphylococcal nuclease domain-containing protein"/>
    <property type="match status" value="1"/>
</dbReference>
<reference evidence="8" key="1">
    <citation type="submission" date="2022-11" db="UniProtKB">
        <authorList>
            <consortium name="EnsemblMetazoa"/>
        </authorList>
    </citation>
    <scope>IDENTIFICATION</scope>
</reference>
<dbReference type="CDD" id="cd00175">
    <property type="entry name" value="SNc"/>
    <property type="match status" value="2"/>
</dbReference>
<dbReference type="GO" id="GO:0031332">
    <property type="term" value="C:RNAi effector complex"/>
    <property type="evidence" value="ECO:0007669"/>
    <property type="project" value="InterPro"/>
</dbReference>
<dbReference type="SUPFAM" id="SSF63748">
    <property type="entry name" value="Tudor/PWWP/MBT"/>
    <property type="match status" value="1"/>
</dbReference>
<dbReference type="GO" id="GO:0003723">
    <property type="term" value="F:RNA binding"/>
    <property type="evidence" value="ECO:0007669"/>
    <property type="project" value="UniProtKB-UniRule"/>
</dbReference>
<dbReference type="KEGG" id="epa:110241261"/>
<dbReference type="GO" id="GO:0004518">
    <property type="term" value="F:nuclease activity"/>
    <property type="evidence" value="ECO:0007669"/>
    <property type="project" value="TreeGrafter"/>
</dbReference>
<name>A0A913YM38_EXADI</name>
<evidence type="ECO:0000313" key="8">
    <source>
        <dbReference type="EnsemblMetazoa" id="XP_028515537.1"/>
    </source>
</evidence>
<accession>A0A913YM38</accession>
<protein>
    <recommendedName>
        <fullName evidence="2">Staphylococcal nuclease domain-containing protein 1</fullName>
    </recommendedName>
</protein>
<sequence>MEKPAPNMIRGIVKQVLSGDSVIVRGQPRGGPPPERQLCLSNINAPKLARKANPNVEGSQSTRDEPFAWEAREYLRTKLIGKEVLFSIEYQVPGTGREYGCIYLPKPGSEECENITESIVAEGLVEVRRGGIRPSSDGQTKLIDLEELAKTQNKGKWAPDANEHVRDITWTIDDPRQFLDDHMGKEIPAIIEHVRDGCTVRVFLLPTFHHLTLMLSGVKCPMLRREGDKEVSEPYYDEAKFFTESRLLQREIKVLLESVSNQNFIGTIIHPAGNISELLLREGFARCVDWSMAVLTKGHDKLRAAEKFAKEKRLRIWKDYSPSKTNIDIKDREFTGKVVEIVNADAMVVRHPNGKDMKIHLSSLRPPRLQAKEDEEIIPVKDGKRMRPLYDIPYMFEAREFMRKKLVGNKVQVNIDYIKQASDGFPERTCATVMSGGINMAEALVSKGFATVLRHRQDDDQRSSHYDELLAAETRAIKNSKGLHNKKEPPIHRVADLSGDSAKSRQFLPFLQRAGRSRAIVEFVASGSRLRIYLPKETCLATFLLAGISCPRAARINTGQGVINNMEGEPFGNEALQFTKDLVLQQEVEVEVESMDKAGNFIGWMFVDGKNLSVALVEAGLSSIHFTAEKSNFYHALQYAEENAKQQKLKMWANYEEPKAVVAVVEESERKCNYKKVVITEVKENLAFYAQHAETGPQLEQLMTDLHTELSSNPPLPGSYTPRKGDLCAAQFVDGSWYRAKIEAIKGKQVSVFYVDYGNREVVPFGKLCLLPPRFHSFQPQAKEYFMAFIQLPKDPDQATDGSDEFQKRVINQQFLLNVEYKNQGMEHVTLMLDTVDVGKALVQEGLVLCEKRREKRLLKIMEEYQKSQDAARKARLNLWRYGDFTEDDAREFGYPTN</sequence>
<dbReference type="GO" id="GO:0005829">
    <property type="term" value="C:cytosol"/>
    <property type="evidence" value="ECO:0007669"/>
    <property type="project" value="UniProtKB-UniRule"/>
</dbReference>
<dbReference type="InterPro" id="IPR016071">
    <property type="entry name" value="Staphylococal_nuclease_OB-fold"/>
</dbReference>
<dbReference type="SMART" id="SM00318">
    <property type="entry name" value="SNc"/>
    <property type="match status" value="4"/>
</dbReference>
<dbReference type="PROSITE" id="PS50830">
    <property type="entry name" value="TNASE_3"/>
    <property type="match status" value="4"/>
</dbReference>
<proteinExistence type="predicted"/>
<dbReference type="PROSITE" id="PS50304">
    <property type="entry name" value="TUDOR"/>
    <property type="match status" value="1"/>
</dbReference>
<dbReference type="SUPFAM" id="SSF50199">
    <property type="entry name" value="Staphylococcal nuclease"/>
    <property type="match status" value="5"/>
</dbReference>
<dbReference type="CDD" id="cd20433">
    <property type="entry name" value="Tudor_TDRD11"/>
    <property type="match status" value="1"/>
</dbReference>
<dbReference type="FunFam" id="2.40.50.90:FF:000004">
    <property type="entry name" value="Staphylococcal nuclease domain-containing protein"/>
    <property type="match status" value="1"/>
</dbReference>
<dbReference type="PANTHER" id="PTHR12302:SF2">
    <property type="entry name" value="STAPHYLOCOCCAL NUCLEASE DOMAIN-CONTAINING PROTEIN 1"/>
    <property type="match status" value="1"/>
</dbReference>
<evidence type="ECO:0000313" key="9">
    <source>
        <dbReference type="Proteomes" id="UP000887567"/>
    </source>
</evidence>
<dbReference type="FunFam" id="2.40.50.90:FF:000005">
    <property type="entry name" value="Staphylococcal nuclease domain-containing protein"/>
    <property type="match status" value="1"/>
</dbReference>
<evidence type="ECO:0000256" key="2">
    <source>
        <dbReference type="ARBA" id="ARBA00017230"/>
    </source>
</evidence>
<evidence type="ECO:0000256" key="4">
    <source>
        <dbReference type="ARBA" id="ARBA00022737"/>
    </source>
</evidence>
<dbReference type="InterPro" id="IPR047386">
    <property type="entry name" value="Tudor_TDRD11"/>
</dbReference>
<evidence type="ECO:0000256" key="5">
    <source>
        <dbReference type="PIRNR" id="PIRNR017179"/>
    </source>
</evidence>
<dbReference type="Gene3D" id="2.30.30.140">
    <property type="match status" value="1"/>
</dbReference>
<dbReference type="GO" id="GO:0031047">
    <property type="term" value="P:regulatory ncRNA-mediated gene silencing"/>
    <property type="evidence" value="ECO:0007669"/>
    <property type="project" value="UniProtKB-UniRule"/>
</dbReference>
<comment type="subcellular location">
    <subcellularLocation>
        <location evidence="1 5">Cytoplasm</location>
    </subcellularLocation>
</comment>
<dbReference type="Proteomes" id="UP000887567">
    <property type="component" value="Unplaced"/>
</dbReference>
<feature type="domain" description="TNase-like" evidence="7">
    <location>
        <begin position="332"/>
        <end position="486"/>
    </location>
</feature>
<dbReference type="FunFam" id="2.30.30.140:FF:000018">
    <property type="entry name" value="Serine/threonine-protein kinase 31"/>
    <property type="match status" value="1"/>
</dbReference>
<dbReference type="Gene3D" id="2.40.50.90">
    <property type="match status" value="5"/>
</dbReference>
<dbReference type="EnsemblMetazoa" id="XM_028659736.1">
    <property type="protein sequence ID" value="XP_028515537.1"/>
    <property type="gene ID" value="LOC110241261"/>
</dbReference>
<dbReference type="FunFam" id="2.40.50.90:FF:000001">
    <property type="entry name" value="Staphylococcal nuclease domain-containing protein"/>
    <property type="match status" value="1"/>
</dbReference>
<dbReference type="PIRSF" id="PIRSF017179">
    <property type="entry name" value="RISC-Tudor-SN"/>
    <property type="match status" value="1"/>
</dbReference>
<feature type="domain" description="TNase-like" evidence="7">
    <location>
        <begin position="515"/>
        <end position="654"/>
    </location>
</feature>
<dbReference type="OMA" id="ARCADHH"/>
<dbReference type="InterPro" id="IPR016685">
    <property type="entry name" value="Silence_cplx_Nase-comp_TudorSN"/>
</dbReference>
<dbReference type="OrthoDB" id="10023235at2759"/>
<evidence type="ECO:0000256" key="3">
    <source>
        <dbReference type="ARBA" id="ARBA00022490"/>
    </source>
</evidence>
<evidence type="ECO:0000259" key="7">
    <source>
        <dbReference type="PROSITE" id="PS50830"/>
    </source>
</evidence>
<keyword evidence="4" id="KW-0677">Repeat</keyword>
<keyword evidence="3 5" id="KW-0963">Cytoplasm</keyword>
<dbReference type="FunFam" id="2.40.50.90:FF:000003">
    <property type="entry name" value="Staphylococcal nuclease domain-containing protein"/>
    <property type="match status" value="1"/>
</dbReference>
<evidence type="ECO:0000259" key="6">
    <source>
        <dbReference type="PROSITE" id="PS50304"/>
    </source>
</evidence>
<dbReference type="AlphaFoldDB" id="A0A913YM38"/>
<dbReference type="SMART" id="SM00333">
    <property type="entry name" value="TUDOR"/>
    <property type="match status" value="1"/>
</dbReference>
<dbReference type="PANTHER" id="PTHR12302">
    <property type="entry name" value="EBNA2 BINDING PROTEIN P100"/>
    <property type="match status" value="1"/>
</dbReference>
<dbReference type="Pfam" id="PF00565">
    <property type="entry name" value="SNase"/>
    <property type="match status" value="5"/>
</dbReference>
<dbReference type="InterPro" id="IPR002999">
    <property type="entry name" value="Tudor"/>
</dbReference>
<dbReference type="RefSeq" id="XP_028515537.1">
    <property type="nucleotide sequence ID" value="XM_028659736.1"/>
</dbReference>
<dbReference type="Pfam" id="PF00567">
    <property type="entry name" value="TUDOR"/>
    <property type="match status" value="1"/>
</dbReference>
<dbReference type="GO" id="GO:0006402">
    <property type="term" value="P:mRNA catabolic process"/>
    <property type="evidence" value="ECO:0007669"/>
    <property type="project" value="UniProtKB-UniRule"/>
</dbReference>
<feature type="domain" description="TNase-like" evidence="7">
    <location>
        <begin position="7"/>
        <end position="159"/>
    </location>
</feature>